<proteinExistence type="predicted"/>
<accession>A0A3P3YWX1</accession>
<evidence type="ECO:0000313" key="2">
    <source>
        <dbReference type="EMBL" id="SYZ62434.1"/>
    </source>
</evidence>
<protein>
    <submittedName>
        <fullName evidence="2">Hypothetical_protein</fullName>
    </submittedName>
</protein>
<dbReference type="EMBL" id="LS997601">
    <property type="protein sequence ID" value="SYZ62434.1"/>
    <property type="molecule type" value="Genomic_DNA"/>
</dbReference>
<gene>
    <name evidence="2" type="ORF">LBRM2904_02.0540</name>
</gene>
<reference evidence="2 3" key="1">
    <citation type="submission" date="2018-09" db="EMBL/GenBank/DDBJ databases">
        <authorList>
            <person name="Peiro R."/>
            <person name="Begona"/>
            <person name="Cbmso G."/>
            <person name="Lopez M."/>
            <person name="Gonzalez S."/>
        </authorList>
    </citation>
    <scope>NUCLEOTIDE SEQUENCE [LARGE SCALE GENOMIC DNA]</scope>
</reference>
<feature type="region of interest" description="Disordered" evidence="1">
    <location>
        <begin position="1"/>
        <end position="20"/>
    </location>
</feature>
<name>A0A3P3YWX1_LEIBR</name>
<evidence type="ECO:0000313" key="3">
    <source>
        <dbReference type="Proteomes" id="UP000319462"/>
    </source>
</evidence>
<evidence type="ECO:0000256" key="1">
    <source>
        <dbReference type="SAM" id="MobiDB-lite"/>
    </source>
</evidence>
<dbReference type="AlphaFoldDB" id="A0A3P3YWX1"/>
<dbReference type="Proteomes" id="UP000319462">
    <property type="component" value="Chromosome 2"/>
</dbReference>
<sequence>MVSSCAVSFSRAHPGEVGSWRPSAPITSLAVSAVDPRKARRRVVLMLVSPGIVQTAATTAVIEHDGPIVAMPPWSGDIPNLRGVAPDPGWRSRMWSWTAFSESFAYVQPAPFTSTAVQ</sequence>
<organism evidence="2 3">
    <name type="scientific">Leishmania braziliensis MHOM/BR/75/M2904</name>
    <dbReference type="NCBI Taxonomy" id="420245"/>
    <lineage>
        <taxon>Eukaryota</taxon>
        <taxon>Discoba</taxon>
        <taxon>Euglenozoa</taxon>
        <taxon>Kinetoplastea</taxon>
        <taxon>Metakinetoplastina</taxon>
        <taxon>Trypanosomatida</taxon>
        <taxon>Trypanosomatidae</taxon>
        <taxon>Leishmaniinae</taxon>
        <taxon>Leishmania</taxon>
        <taxon>Leishmania braziliensis species complex</taxon>
    </lineage>
</organism>